<feature type="compositionally biased region" description="Gly residues" evidence="5">
    <location>
        <begin position="480"/>
        <end position="489"/>
    </location>
</feature>
<evidence type="ECO:0000313" key="8">
    <source>
        <dbReference type="Proteomes" id="UP000019335"/>
    </source>
</evidence>
<dbReference type="PANTHER" id="PTHR23340">
    <property type="entry name" value="ARGININE/SERINE RICH SPLICING FACTOR SF4/14"/>
    <property type="match status" value="1"/>
</dbReference>
<dbReference type="InterPro" id="IPR040169">
    <property type="entry name" value="SUGP1/2"/>
</dbReference>
<evidence type="ECO:0000256" key="2">
    <source>
        <dbReference type="ARBA" id="ARBA00022664"/>
    </source>
</evidence>
<feature type="domain" description="G-patch" evidence="6">
    <location>
        <begin position="443"/>
        <end position="491"/>
    </location>
</feature>
<dbReference type="AlphaFoldDB" id="W7TVU2"/>
<feature type="compositionally biased region" description="Basic and acidic residues" evidence="5">
    <location>
        <begin position="83"/>
        <end position="115"/>
    </location>
</feature>
<accession>W7TVU2</accession>
<dbReference type="GO" id="GO:0008380">
    <property type="term" value="P:RNA splicing"/>
    <property type="evidence" value="ECO:0007669"/>
    <property type="project" value="UniProtKB-KW"/>
</dbReference>
<feature type="compositionally biased region" description="Pro residues" evidence="5">
    <location>
        <begin position="51"/>
        <end position="64"/>
    </location>
</feature>
<evidence type="ECO:0000256" key="3">
    <source>
        <dbReference type="ARBA" id="ARBA00023187"/>
    </source>
</evidence>
<evidence type="ECO:0000256" key="4">
    <source>
        <dbReference type="ARBA" id="ARBA00023242"/>
    </source>
</evidence>
<organism evidence="7 8">
    <name type="scientific">Nannochloropsis gaditana</name>
    <dbReference type="NCBI Taxonomy" id="72520"/>
    <lineage>
        <taxon>Eukaryota</taxon>
        <taxon>Sar</taxon>
        <taxon>Stramenopiles</taxon>
        <taxon>Ochrophyta</taxon>
        <taxon>Eustigmatophyceae</taxon>
        <taxon>Eustigmatales</taxon>
        <taxon>Monodopsidaceae</taxon>
        <taxon>Nannochloropsis</taxon>
    </lineage>
</organism>
<dbReference type="InterPro" id="IPR000467">
    <property type="entry name" value="G_patch_dom"/>
</dbReference>
<keyword evidence="8" id="KW-1185">Reference proteome</keyword>
<evidence type="ECO:0000256" key="1">
    <source>
        <dbReference type="ARBA" id="ARBA00004123"/>
    </source>
</evidence>
<dbReference type="OrthoDB" id="4822at2759"/>
<name>W7TVU2_9STRA</name>
<evidence type="ECO:0000313" key="7">
    <source>
        <dbReference type="EMBL" id="EWM24726.1"/>
    </source>
</evidence>
<protein>
    <submittedName>
        <fullName evidence="7">Splicing factor 4</fullName>
    </submittedName>
</protein>
<dbReference type="Pfam" id="PF01585">
    <property type="entry name" value="G-patch"/>
    <property type="match status" value="1"/>
</dbReference>
<keyword evidence="2" id="KW-0507">mRNA processing</keyword>
<evidence type="ECO:0000256" key="5">
    <source>
        <dbReference type="SAM" id="MobiDB-lite"/>
    </source>
</evidence>
<dbReference type="EMBL" id="AZIL01001162">
    <property type="protein sequence ID" value="EWM24726.1"/>
    <property type="molecule type" value="Genomic_DNA"/>
</dbReference>
<dbReference type="PANTHER" id="PTHR23340:SF0">
    <property type="entry name" value="SURP AND G-PATCH DOMAIN-CONTAINING PROTEIN 1 ISOFORM X1"/>
    <property type="match status" value="1"/>
</dbReference>
<feature type="compositionally biased region" description="Pro residues" evidence="5">
    <location>
        <begin position="11"/>
        <end position="21"/>
    </location>
</feature>
<gene>
    <name evidence="7" type="ORF">Naga_100180g6</name>
</gene>
<evidence type="ECO:0000259" key="6">
    <source>
        <dbReference type="PROSITE" id="PS50174"/>
    </source>
</evidence>
<dbReference type="SMART" id="SM00443">
    <property type="entry name" value="G_patch"/>
    <property type="match status" value="1"/>
</dbReference>
<feature type="compositionally biased region" description="Acidic residues" evidence="5">
    <location>
        <begin position="490"/>
        <end position="501"/>
    </location>
</feature>
<dbReference type="Proteomes" id="UP000019335">
    <property type="component" value="Chromosome 13"/>
</dbReference>
<sequence>MYPSQQYYPPSSAPPPSPPQQPQQQEEYDPLAATSSQANEGGPPGAYDPLGAPPPPPPPPPSNTPAPTNIYADAQGSFIERFAQMKEEKEREDKSLQEAERQVKALKEAHARRVAAENQSQRKRKGGRSGGVMMKRRGGAGTVASVFSMEDDEDEEGDEEGKKGQLEAGEEGGPQPPKRSRWASEGEKDVEHGEERMTEEMEAKIRALAAWKVKNPERGSQLEEERRGQPGTAAVAKKPKRNRWGPESGVPPSAPPSAPPSLPPSLPPSTRKKDGKKNALDEYLPTVMDAAAMTQLQEQKRIQALEKKIREAARLKALAEGGKEGGKEVELFQERALYYEELAEKEGKGQSEGEAIRAIEAENRRAAGGVEDGGTWEHRKRAKEMLQTAEDALHVTLASKGRHHVAQYLPAGEMERLLQSAGKGGAGKGGDEGDFAANRLEAETNVGMQLLKKQGWNEGQGLGAEGKTGVKAPVNMQTTGGEGVGVGGGGEEEAGEEGGDDFENYRRRMMLAYRFRPNPLNNPRRAYY</sequence>
<feature type="region of interest" description="Disordered" evidence="5">
    <location>
        <begin position="465"/>
        <end position="501"/>
    </location>
</feature>
<feature type="region of interest" description="Disordered" evidence="5">
    <location>
        <begin position="1"/>
        <end position="282"/>
    </location>
</feature>
<dbReference type="GO" id="GO:0006397">
    <property type="term" value="P:mRNA processing"/>
    <property type="evidence" value="ECO:0007669"/>
    <property type="project" value="UniProtKB-KW"/>
</dbReference>
<comment type="subcellular location">
    <subcellularLocation>
        <location evidence="1">Nucleus</location>
    </subcellularLocation>
</comment>
<keyword evidence="4" id="KW-0539">Nucleus</keyword>
<proteinExistence type="predicted"/>
<keyword evidence="3" id="KW-0508">mRNA splicing</keyword>
<feature type="compositionally biased region" description="Pro residues" evidence="5">
    <location>
        <begin position="252"/>
        <end position="267"/>
    </location>
</feature>
<dbReference type="GO" id="GO:0005654">
    <property type="term" value="C:nucleoplasm"/>
    <property type="evidence" value="ECO:0007669"/>
    <property type="project" value="TreeGrafter"/>
</dbReference>
<reference evidence="7 8" key="1">
    <citation type="journal article" date="2014" name="Mol. Plant">
        <title>Chromosome Scale Genome Assembly and Transcriptome Profiling of Nannochloropsis gaditana in Nitrogen Depletion.</title>
        <authorList>
            <person name="Corteggiani Carpinelli E."/>
            <person name="Telatin A."/>
            <person name="Vitulo N."/>
            <person name="Forcato C."/>
            <person name="D'Angelo M."/>
            <person name="Schiavon R."/>
            <person name="Vezzi A."/>
            <person name="Giacometti G.M."/>
            <person name="Morosinotto T."/>
            <person name="Valle G."/>
        </authorList>
    </citation>
    <scope>NUCLEOTIDE SEQUENCE [LARGE SCALE GENOMIC DNA]</scope>
    <source>
        <strain evidence="7 8">B-31</strain>
    </source>
</reference>
<feature type="compositionally biased region" description="Basic and acidic residues" evidence="5">
    <location>
        <begin position="214"/>
        <end position="228"/>
    </location>
</feature>
<feature type="compositionally biased region" description="Low complexity" evidence="5">
    <location>
        <begin position="1"/>
        <end position="10"/>
    </location>
</feature>
<dbReference type="GO" id="GO:0003723">
    <property type="term" value="F:RNA binding"/>
    <property type="evidence" value="ECO:0007669"/>
    <property type="project" value="TreeGrafter"/>
</dbReference>
<feature type="compositionally biased region" description="Basic and acidic residues" evidence="5">
    <location>
        <begin position="182"/>
        <end position="205"/>
    </location>
</feature>
<feature type="compositionally biased region" description="Acidic residues" evidence="5">
    <location>
        <begin position="149"/>
        <end position="159"/>
    </location>
</feature>
<comment type="caution">
    <text evidence="7">The sequence shown here is derived from an EMBL/GenBank/DDBJ whole genome shotgun (WGS) entry which is preliminary data.</text>
</comment>
<dbReference type="PROSITE" id="PS50174">
    <property type="entry name" value="G_PATCH"/>
    <property type="match status" value="1"/>
</dbReference>